<dbReference type="EMBL" id="HACM01011494">
    <property type="protein sequence ID" value="CRZ11936.1"/>
    <property type="molecule type" value="Transcribed_RNA"/>
</dbReference>
<proteinExistence type="inferred from homology"/>
<dbReference type="GO" id="GO:0000398">
    <property type="term" value="P:mRNA splicing, via spliceosome"/>
    <property type="evidence" value="ECO:0007669"/>
    <property type="project" value="TreeGrafter"/>
</dbReference>
<sequence length="234" mass="26022">LPEDGGRMVNGTPSVKFRGRRKVPPRESFAETLGAVQDDAAAEVERALHIRTIQRIRQRALTQPTEIESTEASNDIGLKILGHSFQLTKGEEAVSVNVHMEKYVQERLAAHGKGITLDKDMAQEEEEAEIRKRKKLGACSSAEFAMGIQEYDLPLEDRIRNIEATEAAKREAMKKAATDACPPNPNIDEALLPSNLASNFHSFQDTSETIAESTAASDDAVFQQFRKRYKQNAR</sequence>
<organism evidence="5">
    <name type="scientific">Spongospora subterranea</name>
    <dbReference type="NCBI Taxonomy" id="70186"/>
    <lineage>
        <taxon>Eukaryota</taxon>
        <taxon>Sar</taxon>
        <taxon>Rhizaria</taxon>
        <taxon>Endomyxa</taxon>
        <taxon>Phytomyxea</taxon>
        <taxon>Plasmodiophorida</taxon>
        <taxon>Plasmodiophoridae</taxon>
        <taxon>Spongospora</taxon>
    </lineage>
</organism>
<evidence type="ECO:0000313" key="5">
    <source>
        <dbReference type="EMBL" id="CRZ11936.1"/>
    </source>
</evidence>
<dbReference type="PANTHER" id="PTHR13486:SF2">
    <property type="entry name" value="SPLICING FACTOR C9ORF78"/>
    <property type="match status" value="1"/>
</dbReference>
<dbReference type="GO" id="GO:0005681">
    <property type="term" value="C:spliceosomal complex"/>
    <property type="evidence" value="ECO:0007669"/>
    <property type="project" value="TreeGrafter"/>
</dbReference>
<comment type="similarity">
    <text evidence="2">Belongs to the TLS1 family.</text>
</comment>
<protein>
    <submittedName>
        <fullName evidence="5">Uncharacterized protein</fullName>
    </submittedName>
</protein>
<feature type="region of interest" description="Disordered" evidence="4">
    <location>
        <begin position="1"/>
        <end position="23"/>
    </location>
</feature>
<dbReference type="Pfam" id="PF07052">
    <property type="entry name" value="Hep_59"/>
    <property type="match status" value="1"/>
</dbReference>
<comment type="subcellular location">
    <subcellularLocation>
        <location evidence="1">Nucleus</location>
    </subcellularLocation>
</comment>
<accession>A0A0H5RDU7</accession>
<evidence type="ECO:0000256" key="2">
    <source>
        <dbReference type="ARBA" id="ARBA00007643"/>
    </source>
</evidence>
<dbReference type="AlphaFoldDB" id="A0A0H5RDU7"/>
<keyword evidence="3" id="KW-0539">Nucleus</keyword>
<evidence type="ECO:0000256" key="3">
    <source>
        <dbReference type="ARBA" id="ARBA00023242"/>
    </source>
</evidence>
<evidence type="ECO:0000256" key="4">
    <source>
        <dbReference type="SAM" id="MobiDB-lite"/>
    </source>
</evidence>
<reference evidence="5" key="1">
    <citation type="submission" date="2015-04" db="EMBL/GenBank/DDBJ databases">
        <title>The genome sequence of the plant pathogenic Rhizarian Plasmodiophora brassicae reveals insights in its biotrophic life cycle and the origin of chitin synthesis.</title>
        <authorList>
            <person name="Schwelm A."/>
            <person name="Fogelqvist J."/>
            <person name="Knaust A."/>
            <person name="Julke S."/>
            <person name="Lilja T."/>
            <person name="Dhandapani V."/>
            <person name="Bonilla-Rosso G."/>
            <person name="Karlsson M."/>
            <person name="Shevchenko A."/>
            <person name="Choi S.R."/>
            <person name="Kim H.G."/>
            <person name="Park J.Y."/>
            <person name="Lim Y.P."/>
            <person name="Ludwig-Muller J."/>
            <person name="Dixelius C."/>
        </authorList>
    </citation>
    <scope>NUCLEOTIDE SEQUENCE</scope>
    <source>
        <tissue evidence="5">Potato root galls</tissue>
    </source>
</reference>
<dbReference type="InterPro" id="IPR010756">
    <property type="entry name" value="Tls1-like"/>
</dbReference>
<name>A0A0H5RDU7_9EUKA</name>
<dbReference type="PANTHER" id="PTHR13486">
    <property type="entry name" value="TELOMERE LENGTH AND SILENCING PROTEIN 1 TLS1 FAMILY MEMBER"/>
    <property type="match status" value="1"/>
</dbReference>
<evidence type="ECO:0000256" key="1">
    <source>
        <dbReference type="ARBA" id="ARBA00004123"/>
    </source>
</evidence>
<feature type="non-terminal residue" evidence="5">
    <location>
        <position position="1"/>
    </location>
</feature>